<proteinExistence type="inferred from homology"/>
<dbReference type="InterPro" id="IPR001509">
    <property type="entry name" value="Epimerase_deHydtase"/>
</dbReference>
<dbReference type="Pfam" id="PF01370">
    <property type="entry name" value="Epimerase"/>
    <property type="match status" value="1"/>
</dbReference>
<dbReference type="InterPro" id="IPR036291">
    <property type="entry name" value="NAD(P)-bd_dom_sf"/>
</dbReference>
<dbReference type="Proteomes" id="UP000320216">
    <property type="component" value="Chromosome"/>
</dbReference>
<gene>
    <name evidence="3" type="ORF">FPZ11_18260</name>
</gene>
<dbReference type="SUPFAM" id="SSF51735">
    <property type="entry name" value="NAD(P)-binding Rossmann-fold domains"/>
    <property type="match status" value="1"/>
</dbReference>
<dbReference type="EMBL" id="CP042305">
    <property type="protein sequence ID" value="QDZ16431.1"/>
    <property type="molecule type" value="Genomic_DNA"/>
</dbReference>
<comment type="similarity">
    <text evidence="1">Belongs to the NAD(P)-dependent epimerase/dehydratase family.</text>
</comment>
<reference evidence="3 4" key="1">
    <citation type="submission" date="2019-07" db="EMBL/GenBank/DDBJ databases">
        <title>Full genome sequence of Humibacter sp. WJ7-1.</title>
        <authorList>
            <person name="Im W.-T."/>
        </authorList>
    </citation>
    <scope>NUCLEOTIDE SEQUENCE [LARGE SCALE GENOMIC DNA]</scope>
    <source>
        <strain evidence="3 4">WJ7-1</strain>
    </source>
</reference>
<keyword evidence="4" id="KW-1185">Reference proteome</keyword>
<organism evidence="3 4">
    <name type="scientific">Humibacter ginsenosidimutans</name>
    <dbReference type="NCBI Taxonomy" id="2599293"/>
    <lineage>
        <taxon>Bacteria</taxon>
        <taxon>Bacillati</taxon>
        <taxon>Actinomycetota</taxon>
        <taxon>Actinomycetes</taxon>
        <taxon>Micrococcales</taxon>
        <taxon>Microbacteriaceae</taxon>
        <taxon>Humibacter</taxon>
    </lineage>
</organism>
<evidence type="ECO:0000256" key="1">
    <source>
        <dbReference type="ARBA" id="ARBA00007637"/>
    </source>
</evidence>
<evidence type="ECO:0000313" key="4">
    <source>
        <dbReference type="Proteomes" id="UP000320216"/>
    </source>
</evidence>
<sequence length="306" mass="33670">MKCLVVGGNGFIGSHLVDGLSRAGHDVSAFDRFRTPPTFNTRGVRVLQGDFFNRSDLADATDGQEVVLHFLSTSDPARSEDDPTLDVRTNLTQSLELLEASARAGVRQFVYASTGGAIYGPQADVFFDEDMMTRPISPYGIGKEAVEGYLRYFALKYGMDTVSLRISNPYGPRQRPEKTQGLIPIALNRISRGDPVVRFGDGTMVRDYLWIEDLIDVIVRVAGSTHLHSVYNVGSGIGHSVNDVLAVLRSVTGIDFEIESQPPPATFVEHVVLRNTRLRDEFGLPDFTTLEDGVRLLWNGLAPAPR</sequence>
<feature type="domain" description="NAD-dependent epimerase/dehydratase" evidence="2">
    <location>
        <begin position="4"/>
        <end position="234"/>
    </location>
</feature>
<dbReference type="PANTHER" id="PTHR43000">
    <property type="entry name" value="DTDP-D-GLUCOSE 4,6-DEHYDRATASE-RELATED"/>
    <property type="match status" value="1"/>
</dbReference>
<dbReference type="AlphaFoldDB" id="A0A5B8M887"/>
<dbReference type="Gene3D" id="3.90.25.10">
    <property type="entry name" value="UDP-galactose 4-epimerase, domain 1"/>
    <property type="match status" value="1"/>
</dbReference>
<protein>
    <submittedName>
        <fullName evidence="3">NAD-dependent epimerase/dehydratase family protein</fullName>
    </submittedName>
</protein>
<evidence type="ECO:0000313" key="3">
    <source>
        <dbReference type="EMBL" id="QDZ16431.1"/>
    </source>
</evidence>
<dbReference type="KEGG" id="huw:FPZ11_18260"/>
<dbReference type="Gene3D" id="3.40.50.720">
    <property type="entry name" value="NAD(P)-binding Rossmann-like Domain"/>
    <property type="match status" value="1"/>
</dbReference>
<dbReference type="RefSeq" id="WP_146322435.1">
    <property type="nucleotide sequence ID" value="NZ_CP042305.1"/>
</dbReference>
<accession>A0A5B8M887</accession>
<name>A0A5B8M887_9MICO</name>
<dbReference type="OrthoDB" id="9801785at2"/>
<evidence type="ECO:0000259" key="2">
    <source>
        <dbReference type="Pfam" id="PF01370"/>
    </source>
</evidence>